<evidence type="ECO:0000256" key="7">
    <source>
        <dbReference type="ARBA" id="ARBA00035251"/>
    </source>
</evidence>
<sequence length="116" mass="12679">MKSAVGKVVSNKMQKSVVVAVERLTQHPLYPKFLKKTSKFMAHDENNDCNIGDQVRITPSRPLSKRKTWVVSEIIRREHIFEAPSPGSQTTAAAAAASSSSTEASKQPEAAQETAK</sequence>
<dbReference type="GO" id="GO:0003735">
    <property type="term" value="F:structural constituent of ribosome"/>
    <property type="evidence" value="ECO:0007669"/>
    <property type="project" value="InterPro"/>
</dbReference>
<evidence type="ECO:0000256" key="3">
    <source>
        <dbReference type="ARBA" id="ARBA00022730"/>
    </source>
</evidence>
<dbReference type="SUPFAM" id="SSF50249">
    <property type="entry name" value="Nucleic acid-binding proteins"/>
    <property type="match status" value="1"/>
</dbReference>
<feature type="compositionally biased region" description="Low complexity" evidence="8">
    <location>
        <begin position="83"/>
        <end position="105"/>
    </location>
</feature>
<dbReference type="CDD" id="cd00364">
    <property type="entry name" value="Ribosomal_uS17"/>
    <property type="match status" value="1"/>
</dbReference>
<organism evidence="9 10">
    <name type="scientific">Marchantia polymorpha subsp. ruderalis</name>
    <dbReference type="NCBI Taxonomy" id="1480154"/>
    <lineage>
        <taxon>Eukaryota</taxon>
        <taxon>Viridiplantae</taxon>
        <taxon>Streptophyta</taxon>
        <taxon>Embryophyta</taxon>
        <taxon>Marchantiophyta</taxon>
        <taxon>Marchantiopsida</taxon>
        <taxon>Marchantiidae</taxon>
        <taxon>Marchantiales</taxon>
        <taxon>Marchantiaceae</taxon>
        <taxon>Marchantia</taxon>
    </lineage>
</organism>
<reference evidence="9" key="1">
    <citation type="submission" date="2016-03" db="EMBL/GenBank/DDBJ databases">
        <title>Mechanisms controlling the formation of the plant cell surface in tip-growing cells are functionally conserved among land plants.</title>
        <authorList>
            <person name="Honkanen S."/>
            <person name="Jones V.A."/>
            <person name="Morieri G."/>
            <person name="Champion C."/>
            <person name="Hetherington A.J."/>
            <person name="Kelly S."/>
            <person name="Saint-Marcoux D."/>
            <person name="Proust H."/>
            <person name="Prescott H."/>
            <person name="Dolan L."/>
        </authorList>
    </citation>
    <scope>NUCLEOTIDE SEQUENCE [LARGE SCALE GENOMIC DNA]</scope>
    <source>
        <tissue evidence="9">Whole gametophyte</tissue>
    </source>
</reference>
<comment type="function">
    <text evidence="1">One of the primary rRNA binding proteins, it binds specifically to the 5'-end of 16S ribosomal RNA.</text>
</comment>
<dbReference type="InterPro" id="IPR012340">
    <property type="entry name" value="NA-bd_OB-fold"/>
</dbReference>
<protein>
    <recommendedName>
        <fullName evidence="7">Small ribosomal subunit protein uS17c</fullName>
    </recommendedName>
</protein>
<evidence type="ECO:0000256" key="5">
    <source>
        <dbReference type="ARBA" id="ARBA00022980"/>
    </source>
</evidence>
<dbReference type="InterPro" id="IPR019984">
    <property type="entry name" value="Ribosomal_uS17_bact/chlr"/>
</dbReference>
<dbReference type="GO" id="GO:1990904">
    <property type="term" value="C:ribonucleoprotein complex"/>
    <property type="evidence" value="ECO:0007669"/>
    <property type="project" value="UniProtKB-KW"/>
</dbReference>
<keyword evidence="4" id="KW-0694">RNA-binding</keyword>
<dbReference type="Pfam" id="PF00366">
    <property type="entry name" value="Ribosomal_S17"/>
    <property type="match status" value="1"/>
</dbReference>
<keyword evidence="3" id="KW-0699">rRNA-binding</keyword>
<dbReference type="GO" id="GO:0005840">
    <property type="term" value="C:ribosome"/>
    <property type="evidence" value="ECO:0007669"/>
    <property type="project" value="UniProtKB-KW"/>
</dbReference>
<evidence type="ECO:0000313" key="9">
    <source>
        <dbReference type="EMBL" id="OAE28318.1"/>
    </source>
</evidence>
<evidence type="ECO:0000313" key="10">
    <source>
        <dbReference type="Proteomes" id="UP000077202"/>
    </source>
</evidence>
<dbReference type="PANTHER" id="PTHR10744">
    <property type="entry name" value="40S RIBOSOMAL PROTEIN S11 FAMILY MEMBER"/>
    <property type="match status" value="1"/>
</dbReference>
<evidence type="ECO:0000256" key="2">
    <source>
        <dbReference type="ARBA" id="ARBA00010254"/>
    </source>
</evidence>
<feature type="region of interest" description="Disordered" evidence="8">
    <location>
        <begin position="82"/>
        <end position="116"/>
    </location>
</feature>
<evidence type="ECO:0000256" key="4">
    <source>
        <dbReference type="ARBA" id="ARBA00022884"/>
    </source>
</evidence>
<evidence type="ECO:0000256" key="6">
    <source>
        <dbReference type="ARBA" id="ARBA00023274"/>
    </source>
</evidence>
<dbReference type="HAMAP" id="MF_01345_B">
    <property type="entry name" value="Ribosomal_uS17_B"/>
    <property type="match status" value="1"/>
</dbReference>
<gene>
    <name evidence="9" type="ORF">AXG93_2490s1060</name>
</gene>
<dbReference type="GO" id="GO:0006412">
    <property type="term" value="P:translation"/>
    <property type="evidence" value="ECO:0007669"/>
    <property type="project" value="InterPro"/>
</dbReference>
<dbReference type="NCBIfam" id="NF004123">
    <property type="entry name" value="PRK05610.1"/>
    <property type="match status" value="1"/>
</dbReference>
<comment type="caution">
    <text evidence="9">The sequence shown here is derived from an EMBL/GenBank/DDBJ whole genome shotgun (WGS) entry which is preliminary data.</text>
</comment>
<evidence type="ECO:0000256" key="8">
    <source>
        <dbReference type="SAM" id="MobiDB-lite"/>
    </source>
</evidence>
<keyword evidence="5" id="KW-0689">Ribosomal protein</keyword>
<comment type="similarity">
    <text evidence="2">Belongs to the universal ribosomal protein uS17 family.</text>
</comment>
<dbReference type="InterPro" id="IPR000266">
    <property type="entry name" value="Ribosomal_uS17"/>
</dbReference>
<dbReference type="Gene3D" id="2.40.50.140">
    <property type="entry name" value="Nucleic acid-binding proteins"/>
    <property type="match status" value="1"/>
</dbReference>
<proteinExistence type="inferred from homology"/>
<accession>A0A176W5K7</accession>
<name>A0A176W5K7_MARPO</name>
<dbReference type="PANTHER" id="PTHR10744:SF1">
    <property type="entry name" value="SMALL RIBOSOMAL SUBUNIT PROTEIN US17M"/>
    <property type="match status" value="1"/>
</dbReference>
<dbReference type="AlphaFoldDB" id="A0A176W5K7"/>
<evidence type="ECO:0000256" key="1">
    <source>
        <dbReference type="ARBA" id="ARBA00002932"/>
    </source>
</evidence>
<dbReference type="GO" id="GO:0019843">
    <property type="term" value="F:rRNA binding"/>
    <property type="evidence" value="ECO:0007669"/>
    <property type="project" value="UniProtKB-KW"/>
</dbReference>
<dbReference type="Proteomes" id="UP000077202">
    <property type="component" value="Unassembled WGS sequence"/>
</dbReference>
<dbReference type="PRINTS" id="PR00973">
    <property type="entry name" value="RIBOSOMALS17"/>
</dbReference>
<dbReference type="NCBIfam" id="TIGR03635">
    <property type="entry name" value="uS17_bact"/>
    <property type="match status" value="1"/>
</dbReference>
<dbReference type="EMBL" id="LVLJ01001741">
    <property type="protein sequence ID" value="OAE28318.1"/>
    <property type="molecule type" value="Genomic_DNA"/>
</dbReference>
<keyword evidence="10" id="KW-1185">Reference proteome</keyword>
<keyword evidence="6" id="KW-0687">Ribonucleoprotein</keyword>